<protein>
    <submittedName>
        <fullName evidence="2">Uncharacterized protein</fullName>
    </submittedName>
</protein>
<accession>A0A383EAQ5</accession>
<feature type="non-terminal residue" evidence="2">
    <location>
        <position position="45"/>
    </location>
</feature>
<dbReference type="EMBL" id="UINC01224351">
    <property type="protein sequence ID" value="SVE53937.1"/>
    <property type="molecule type" value="Genomic_DNA"/>
</dbReference>
<evidence type="ECO:0000313" key="2">
    <source>
        <dbReference type="EMBL" id="SVE53937.1"/>
    </source>
</evidence>
<evidence type="ECO:0000256" key="1">
    <source>
        <dbReference type="SAM" id="MobiDB-lite"/>
    </source>
</evidence>
<name>A0A383EAQ5_9ZZZZ</name>
<reference evidence="2" key="1">
    <citation type="submission" date="2018-05" db="EMBL/GenBank/DDBJ databases">
        <authorList>
            <person name="Lanie J.A."/>
            <person name="Ng W.-L."/>
            <person name="Kazmierczak K.M."/>
            <person name="Andrzejewski T.M."/>
            <person name="Davidsen T.M."/>
            <person name="Wayne K.J."/>
            <person name="Tettelin H."/>
            <person name="Glass J.I."/>
            <person name="Rusch D."/>
            <person name="Podicherti R."/>
            <person name="Tsui H.-C.T."/>
            <person name="Winkler M.E."/>
        </authorList>
    </citation>
    <scope>NUCLEOTIDE SEQUENCE</scope>
</reference>
<feature type="region of interest" description="Disordered" evidence="1">
    <location>
        <begin position="1"/>
        <end position="27"/>
    </location>
</feature>
<dbReference type="AlphaFoldDB" id="A0A383EAQ5"/>
<sequence>MSPSAPAPDDAVREAAQQGFDPDAPTQMLSYHSALSKQVTPARVE</sequence>
<organism evidence="2">
    <name type="scientific">marine metagenome</name>
    <dbReference type="NCBI Taxonomy" id="408172"/>
    <lineage>
        <taxon>unclassified sequences</taxon>
        <taxon>metagenomes</taxon>
        <taxon>ecological metagenomes</taxon>
    </lineage>
</organism>
<gene>
    <name evidence="2" type="ORF">METZ01_LOCUS506791</name>
</gene>
<proteinExistence type="predicted"/>